<evidence type="ECO:0000313" key="3">
    <source>
        <dbReference type="Proteomes" id="UP000248021"/>
    </source>
</evidence>
<proteinExistence type="predicted"/>
<dbReference type="AlphaFoldDB" id="A0A2V3TST7"/>
<comment type="caution">
    <text evidence="2">The sequence shown here is derived from an EMBL/GenBank/DDBJ whole genome shotgun (WGS) entry which is preliminary data.</text>
</comment>
<protein>
    <submittedName>
        <fullName evidence="2">Uncharacterized protein</fullName>
    </submittedName>
</protein>
<dbReference type="Proteomes" id="UP000248021">
    <property type="component" value="Unassembled WGS sequence"/>
</dbReference>
<evidence type="ECO:0000256" key="1">
    <source>
        <dbReference type="SAM" id="SignalP"/>
    </source>
</evidence>
<evidence type="ECO:0000313" key="2">
    <source>
        <dbReference type="EMBL" id="PXW51164.1"/>
    </source>
</evidence>
<reference evidence="2 3" key="1">
    <citation type="submission" date="2018-05" db="EMBL/GenBank/DDBJ databases">
        <title>Genomic Encyclopedia of Type Strains, Phase IV (KMG-IV): sequencing the most valuable type-strain genomes for metagenomic binning, comparative biology and taxonomic classification.</title>
        <authorList>
            <person name="Goeker M."/>
        </authorList>
    </citation>
    <scope>NUCLEOTIDE SEQUENCE [LARGE SCALE GENOMIC DNA]</scope>
    <source>
        <strain evidence="2 3">DSM 6462</strain>
    </source>
</reference>
<sequence>MKGYRSGLVIVFPIAIAMAASPAETRERGPLLAPWGDPGIRFTPDQQRGPWARRWVGGEGAVRMMLTIYRSPDDAERVANLARGLGESPADDDDAAFLHTLLPNRWPVRGRAPQTIAYSAIARGLCVDFHIGRRRTVRYSLCSASRPDSAAVATVLTPKGEDGATMAALLLARYAARHPVRVAEPD</sequence>
<keyword evidence="3" id="KW-1185">Reference proteome</keyword>
<feature type="signal peptide" evidence="1">
    <location>
        <begin position="1"/>
        <end position="19"/>
    </location>
</feature>
<name>A0A2V3TST7_9HYPH</name>
<dbReference type="EMBL" id="QJJK01000021">
    <property type="protein sequence ID" value="PXW51164.1"/>
    <property type="molecule type" value="Genomic_DNA"/>
</dbReference>
<keyword evidence="1" id="KW-0732">Signal</keyword>
<accession>A0A2V3TST7</accession>
<feature type="chain" id="PRO_5015944124" evidence="1">
    <location>
        <begin position="20"/>
        <end position="186"/>
    </location>
</feature>
<gene>
    <name evidence="2" type="ORF">C7450_12155</name>
</gene>
<organism evidence="2 3">
    <name type="scientific">Chelatococcus asaccharovorans</name>
    <dbReference type="NCBI Taxonomy" id="28210"/>
    <lineage>
        <taxon>Bacteria</taxon>
        <taxon>Pseudomonadati</taxon>
        <taxon>Pseudomonadota</taxon>
        <taxon>Alphaproteobacteria</taxon>
        <taxon>Hyphomicrobiales</taxon>
        <taxon>Chelatococcaceae</taxon>
        <taxon>Chelatococcus</taxon>
    </lineage>
</organism>